<evidence type="ECO:0000256" key="1">
    <source>
        <dbReference type="SAM" id="MobiDB-lite"/>
    </source>
</evidence>
<dbReference type="GO" id="GO:0016787">
    <property type="term" value="F:hydrolase activity"/>
    <property type="evidence" value="ECO:0007669"/>
    <property type="project" value="InterPro"/>
</dbReference>
<gene>
    <name evidence="3" type="ORF">EIY87_31275</name>
</gene>
<dbReference type="Pfam" id="PF07859">
    <property type="entry name" value="Abhydrolase_3"/>
    <property type="match status" value="1"/>
</dbReference>
<protein>
    <recommendedName>
        <fullName evidence="2">Alpha/beta hydrolase fold-3 domain-containing protein</fullName>
    </recommendedName>
</protein>
<dbReference type="SUPFAM" id="SSF53474">
    <property type="entry name" value="alpha/beta-Hydrolases"/>
    <property type="match status" value="1"/>
</dbReference>
<reference evidence="3 4" key="1">
    <citation type="submission" date="2018-12" db="EMBL/GenBank/DDBJ databases">
        <title>Amycolatopsis eburnea sp. nov. actinomycete associate with arbuscular mycorrhiza fungal spore.</title>
        <authorList>
            <person name="Lumyong S."/>
            <person name="Chaiya L."/>
        </authorList>
    </citation>
    <scope>NUCLEOTIDE SEQUENCE [LARGE SCALE GENOMIC DNA]</scope>
    <source>
        <strain evidence="3 4">GLM-1</strain>
    </source>
</reference>
<evidence type="ECO:0000313" key="4">
    <source>
        <dbReference type="Proteomes" id="UP000267081"/>
    </source>
</evidence>
<dbReference type="InterPro" id="IPR013094">
    <property type="entry name" value="AB_hydrolase_3"/>
</dbReference>
<proteinExistence type="predicted"/>
<comment type="caution">
    <text evidence="3">The sequence shown here is derived from an EMBL/GenBank/DDBJ whole genome shotgun (WGS) entry which is preliminary data.</text>
</comment>
<dbReference type="Proteomes" id="UP000267081">
    <property type="component" value="Unassembled WGS sequence"/>
</dbReference>
<organism evidence="3 4">
    <name type="scientific">Amycolatopsis eburnea</name>
    <dbReference type="NCBI Taxonomy" id="2267691"/>
    <lineage>
        <taxon>Bacteria</taxon>
        <taxon>Bacillati</taxon>
        <taxon>Actinomycetota</taxon>
        <taxon>Actinomycetes</taxon>
        <taxon>Pseudonocardiales</taxon>
        <taxon>Pseudonocardiaceae</taxon>
        <taxon>Amycolatopsis</taxon>
    </lineage>
</organism>
<evidence type="ECO:0000313" key="3">
    <source>
        <dbReference type="EMBL" id="RSD14114.1"/>
    </source>
</evidence>
<evidence type="ECO:0000259" key="2">
    <source>
        <dbReference type="Pfam" id="PF07859"/>
    </source>
</evidence>
<dbReference type="InterPro" id="IPR029058">
    <property type="entry name" value="AB_hydrolase_fold"/>
</dbReference>
<dbReference type="AlphaFoldDB" id="A0A427T5U7"/>
<keyword evidence="4" id="KW-1185">Reference proteome</keyword>
<dbReference type="EMBL" id="RSEC01000058">
    <property type="protein sequence ID" value="RSD14114.1"/>
    <property type="molecule type" value="Genomic_DNA"/>
</dbReference>
<sequence>MSSRCRWRPAWSTGRRTSPCPDASRTSPRKLPVIGPWMLRMIRETYLLGADLADPVVSPAKYGKPGVFPPLLILTGGLDTLRHDMRAFAERVGADGGEVTYHEFAGADHGFTHCKPVETARTAITMIGDHLRVAYAVARR</sequence>
<name>A0A427T5U7_9PSEU</name>
<feature type="domain" description="Alpha/beta hydrolase fold-3" evidence="2">
    <location>
        <begin position="25"/>
        <end position="112"/>
    </location>
</feature>
<feature type="region of interest" description="Disordered" evidence="1">
    <location>
        <begin position="1"/>
        <end position="27"/>
    </location>
</feature>
<accession>A0A427T5U7</accession>
<dbReference type="Gene3D" id="3.40.50.1820">
    <property type="entry name" value="alpha/beta hydrolase"/>
    <property type="match status" value="1"/>
</dbReference>